<name>G2YQV2_BOTF4</name>
<dbReference type="HOGENOM" id="CLU_3279389_0_0_1"/>
<proteinExistence type="predicted"/>
<dbReference type="Proteomes" id="UP000008177">
    <property type="component" value="Unplaced contigs"/>
</dbReference>
<evidence type="ECO:0000313" key="2">
    <source>
        <dbReference type="Proteomes" id="UP000008177"/>
    </source>
</evidence>
<reference evidence="2" key="1">
    <citation type="journal article" date="2011" name="PLoS Genet.">
        <title>Genomic analysis of the necrotrophic fungal pathogens Sclerotinia sclerotiorum and Botrytis cinerea.</title>
        <authorList>
            <person name="Amselem J."/>
            <person name="Cuomo C.A."/>
            <person name="van Kan J.A."/>
            <person name="Viaud M."/>
            <person name="Benito E.P."/>
            <person name="Couloux A."/>
            <person name="Coutinho P.M."/>
            <person name="de Vries R.P."/>
            <person name="Dyer P.S."/>
            <person name="Fillinger S."/>
            <person name="Fournier E."/>
            <person name="Gout L."/>
            <person name="Hahn M."/>
            <person name="Kohn L."/>
            <person name="Lapalu N."/>
            <person name="Plummer K.M."/>
            <person name="Pradier J.M."/>
            <person name="Quevillon E."/>
            <person name="Sharon A."/>
            <person name="Simon A."/>
            <person name="ten Have A."/>
            <person name="Tudzynski B."/>
            <person name="Tudzynski P."/>
            <person name="Wincker P."/>
            <person name="Andrew M."/>
            <person name="Anthouard V."/>
            <person name="Beever R.E."/>
            <person name="Beffa R."/>
            <person name="Benoit I."/>
            <person name="Bouzid O."/>
            <person name="Brault B."/>
            <person name="Chen Z."/>
            <person name="Choquer M."/>
            <person name="Collemare J."/>
            <person name="Cotton P."/>
            <person name="Danchin E.G."/>
            <person name="Da Silva C."/>
            <person name="Gautier A."/>
            <person name="Giraud C."/>
            <person name="Giraud T."/>
            <person name="Gonzalez C."/>
            <person name="Grossetete S."/>
            <person name="Guldener U."/>
            <person name="Henrissat B."/>
            <person name="Howlett B.J."/>
            <person name="Kodira C."/>
            <person name="Kretschmer M."/>
            <person name="Lappartient A."/>
            <person name="Leroch M."/>
            <person name="Levis C."/>
            <person name="Mauceli E."/>
            <person name="Neuveglise C."/>
            <person name="Oeser B."/>
            <person name="Pearson M."/>
            <person name="Poulain J."/>
            <person name="Poussereau N."/>
            <person name="Quesneville H."/>
            <person name="Rascle C."/>
            <person name="Schumacher J."/>
            <person name="Segurens B."/>
            <person name="Sexton A."/>
            <person name="Silva E."/>
            <person name="Sirven C."/>
            <person name="Soanes D.M."/>
            <person name="Talbot N.J."/>
            <person name="Templeton M."/>
            <person name="Yandava C."/>
            <person name="Yarden O."/>
            <person name="Zeng Q."/>
            <person name="Rollins J.A."/>
            <person name="Lebrun M.H."/>
            <person name="Dickman M."/>
        </authorList>
    </citation>
    <scope>NUCLEOTIDE SEQUENCE [LARGE SCALE GENOMIC DNA]</scope>
    <source>
        <strain evidence="2">T4</strain>
    </source>
</reference>
<protein>
    <submittedName>
        <fullName evidence="1">Uncharacterized protein</fullName>
    </submittedName>
</protein>
<dbReference type="EMBL" id="FQ790349">
    <property type="protein sequence ID" value="CCD54000.1"/>
    <property type="molecule type" value="Genomic_DNA"/>
</dbReference>
<organism evidence="1 2">
    <name type="scientific">Botryotinia fuckeliana (strain T4)</name>
    <name type="common">Noble rot fungus</name>
    <name type="synonym">Botrytis cinerea</name>
    <dbReference type="NCBI Taxonomy" id="999810"/>
    <lineage>
        <taxon>Eukaryota</taxon>
        <taxon>Fungi</taxon>
        <taxon>Dikarya</taxon>
        <taxon>Ascomycota</taxon>
        <taxon>Pezizomycotina</taxon>
        <taxon>Leotiomycetes</taxon>
        <taxon>Helotiales</taxon>
        <taxon>Sclerotiniaceae</taxon>
        <taxon>Botrytis</taxon>
    </lineage>
</organism>
<dbReference type="AlphaFoldDB" id="G2YQV2"/>
<sequence length="41" mass="4614">MCSHFRELEVSLSNDSANYTRTLPVNVTTTGKNGPFCRHTE</sequence>
<dbReference type="InParanoid" id="G2YQV2"/>
<evidence type="ECO:0000313" key="1">
    <source>
        <dbReference type="EMBL" id="CCD54000.1"/>
    </source>
</evidence>
<accession>G2YQV2</accession>
<gene>
    <name evidence="1" type="ORF">BofuT4_uP131800.1</name>
</gene>